<gene>
    <name evidence="4" type="ORF">BHF68_12570</name>
</gene>
<dbReference type="Pfam" id="PF01520">
    <property type="entry name" value="Amidase_3"/>
    <property type="match status" value="1"/>
</dbReference>
<evidence type="ECO:0000256" key="2">
    <source>
        <dbReference type="SAM" id="Phobius"/>
    </source>
</evidence>
<keyword evidence="1" id="KW-0378">Hydrolase</keyword>
<keyword evidence="2" id="KW-0812">Transmembrane</keyword>
<dbReference type="GO" id="GO:0009253">
    <property type="term" value="P:peptidoglycan catabolic process"/>
    <property type="evidence" value="ECO:0007669"/>
    <property type="project" value="InterPro"/>
</dbReference>
<proteinExistence type="predicted"/>
<dbReference type="AlphaFoldDB" id="A0A1E5G491"/>
<dbReference type="Proteomes" id="UP000094296">
    <property type="component" value="Unassembled WGS sequence"/>
</dbReference>
<dbReference type="STRING" id="766136.BHF68_12570"/>
<name>A0A1E5G491_9FIRM</name>
<dbReference type="Gene3D" id="3.40.630.40">
    <property type="entry name" value="Zn-dependent exopeptidases"/>
    <property type="match status" value="1"/>
</dbReference>
<organism evidence="4 5">
    <name type="scientific">Desulfuribacillus alkaliarsenatis</name>
    <dbReference type="NCBI Taxonomy" id="766136"/>
    <lineage>
        <taxon>Bacteria</taxon>
        <taxon>Bacillati</taxon>
        <taxon>Bacillota</taxon>
        <taxon>Desulfuribacillia</taxon>
        <taxon>Desulfuribacillales</taxon>
        <taxon>Desulfuribacillaceae</taxon>
        <taxon>Desulfuribacillus</taxon>
    </lineage>
</organism>
<dbReference type="EMBL" id="MIJE01000002">
    <property type="protein sequence ID" value="OEF97901.1"/>
    <property type="molecule type" value="Genomic_DNA"/>
</dbReference>
<keyword evidence="2" id="KW-0472">Membrane</keyword>
<dbReference type="RefSeq" id="WP_069642298.1">
    <property type="nucleotide sequence ID" value="NZ_MIJE01000002.1"/>
</dbReference>
<protein>
    <submittedName>
        <fullName evidence="4">N-acetylmuramoyl-L-alanine amidase CwlD</fullName>
    </submittedName>
</protein>
<dbReference type="CDD" id="cd02696">
    <property type="entry name" value="MurNAc-LAA"/>
    <property type="match status" value="1"/>
</dbReference>
<dbReference type="SMART" id="SM00646">
    <property type="entry name" value="Ami_3"/>
    <property type="match status" value="1"/>
</dbReference>
<evidence type="ECO:0000256" key="1">
    <source>
        <dbReference type="ARBA" id="ARBA00022801"/>
    </source>
</evidence>
<dbReference type="InterPro" id="IPR050695">
    <property type="entry name" value="N-acetylmuramoyl_amidase_3"/>
</dbReference>
<dbReference type="InterPro" id="IPR014234">
    <property type="entry name" value="Spore_CwlD"/>
</dbReference>
<dbReference type="PANTHER" id="PTHR30404:SF0">
    <property type="entry name" value="N-ACETYLMURAMOYL-L-ALANINE AMIDASE AMIC"/>
    <property type="match status" value="1"/>
</dbReference>
<dbReference type="GO" id="GO:0008745">
    <property type="term" value="F:N-acetylmuramoyl-L-alanine amidase activity"/>
    <property type="evidence" value="ECO:0007669"/>
    <property type="project" value="InterPro"/>
</dbReference>
<evidence type="ECO:0000313" key="4">
    <source>
        <dbReference type="EMBL" id="OEF97901.1"/>
    </source>
</evidence>
<evidence type="ECO:0000259" key="3">
    <source>
        <dbReference type="SMART" id="SM00646"/>
    </source>
</evidence>
<keyword evidence="2" id="KW-1133">Transmembrane helix</keyword>
<dbReference type="GO" id="GO:0030288">
    <property type="term" value="C:outer membrane-bounded periplasmic space"/>
    <property type="evidence" value="ECO:0007669"/>
    <property type="project" value="TreeGrafter"/>
</dbReference>
<dbReference type="NCBIfam" id="TIGR02883">
    <property type="entry name" value="spore_cwlD"/>
    <property type="match status" value="1"/>
</dbReference>
<dbReference type="OrthoDB" id="9806267at2"/>
<comment type="caution">
    <text evidence="4">The sequence shown here is derived from an EMBL/GenBank/DDBJ whole genome shotgun (WGS) entry which is preliminary data.</text>
</comment>
<dbReference type="PANTHER" id="PTHR30404">
    <property type="entry name" value="N-ACETYLMURAMOYL-L-ALANINE AMIDASE"/>
    <property type="match status" value="1"/>
</dbReference>
<reference evidence="4 5" key="1">
    <citation type="submission" date="2016-09" db="EMBL/GenBank/DDBJ databases">
        <title>Draft genome sequence for the type strain of Desulfuribacillus alkaliarsenatis AHT28, an obligately anaerobic, sulfidogenic bacterium isolated from Russian soda lake sediments.</title>
        <authorList>
            <person name="Abin C.A."/>
            <person name="Hollibaugh J.T."/>
        </authorList>
    </citation>
    <scope>NUCLEOTIDE SEQUENCE [LARGE SCALE GENOMIC DNA]</scope>
    <source>
        <strain evidence="4 5">AHT28</strain>
    </source>
</reference>
<keyword evidence="5" id="KW-1185">Reference proteome</keyword>
<evidence type="ECO:0000313" key="5">
    <source>
        <dbReference type="Proteomes" id="UP000094296"/>
    </source>
</evidence>
<dbReference type="SUPFAM" id="SSF53187">
    <property type="entry name" value="Zn-dependent exopeptidases"/>
    <property type="match status" value="1"/>
</dbReference>
<feature type="transmembrane region" description="Helical" evidence="2">
    <location>
        <begin position="12"/>
        <end position="28"/>
    </location>
</feature>
<sequence length="239" mass="26663">MDRLRKKAKGVLLYSLVFIFVYMMLPDFRETQETIGLPLTGAIIAIDAGHGGVDGGAVSEDGVIEKDITLPIAIKVRDYLQQAGASVIMTREGDYDLASEDTRGYSRRKVEDLRNRAKLINESNAEILVSIHLNSIASSRWSGSQCFYTYGSEEGKLLATKIQEQLIVITGNTDRTPLPDKRVFLLKEVNAPAVIVETGFLSNPEETKLLQTEEYQNKLAHAIYLGIAEYMAEKRYNID</sequence>
<dbReference type="InterPro" id="IPR002508">
    <property type="entry name" value="MurNAc-LAA_cat"/>
</dbReference>
<feature type="domain" description="MurNAc-LAA" evidence="3">
    <location>
        <begin position="117"/>
        <end position="228"/>
    </location>
</feature>
<accession>A0A1E5G491</accession>